<name>A0A084H2R9_METID</name>
<keyword evidence="3" id="KW-1185">Reference proteome</keyword>
<dbReference type="EMBL" id="JNVC02000001">
    <property type="protein sequence ID" value="KEZ53881.1"/>
    <property type="molecule type" value="Genomic_DNA"/>
</dbReference>
<sequence>MLTFVPVQDEHLLDAELCIMNSNPAYNLISEDREMLNKQDIAEDREEGKAVSAKRFLIMDGDVPAGIFEYCPLNPSDKKPWIGLFILHRSYHGKGYAAAAYETAEKLLLDEGFTEMRLGVLTENERGMKFWMKMGYSAFKEGVYKEKPIIHFTKQIK</sequence>
<dbReference type="PROSITE" id="PS51186">
    <property type="entry name" value="GNAT"/>
    <property type="match status" value="1"/>
</dbReference>
<dbReference type="CDD" id="cd04301">
    <property type="entry name" value="NAT_SF"/>
    <property type="match status" value="1"/>
</dbReference>
<reference evidence="2 3" key="1">
    <citation type="journal article" date="2005" name="Int. J. Syst. Evol. Microbiol.">
        <title>Bacillus cibi sp. nov., isolated from jeotgal, a traditional Korean fermented seafood.</title>
        <authorList>
            <person name="Yoon J.H."/>
            <person name="Lee C.H."/>
            <person name="Oh T.K."/>
        </authorList>
    </citation>
    <scope>NUCLEOTIDE SEQUENCE [LARGE SCALE GENOMIC DNA]</scope>
    <source>
        <strain evidence="2 3">DSM 16189</strain>
    </source>
</reference>
<dbReference type="AlphaFoldDB" id="A0A084H2R9"/>
<accession>A0A084H2R9</accession>
<evidence type="ECO:0000259" key="1">
    <source>
        <dbReference type="PROSITE" id="PS51186"/>
    </source>
</evidence>
<gene>
    <name evidence="2" type="ORF">GS18_0202755</name>
</gene>
<organism evidence="2 3">
    <name type="scientific">Metabacillus indicus</name>
    <name type="common">Bacillus indicus</name>
    <dbReference type="NCBI Taxonomy" id="246786"/>
    <lineage>
        <taxon>Bacteria</taxon>
        <taxon>Bacillati</taxon>
        <taxon>Bacillota</taxon>
        <taxon>Bacilli</taxon>
        <taxon>Bacillales</taxon>
        <taxon>Bacillaceae</taxon>
        <taxon>Metabacillus</taxon>
    </lineage>
</organism>
<evidence type="ECO:0000313" key="3">
    <source>
        <dbReference type="Proteomes" id="UP000028549"/>
    </source>
</evidence>
<dbReference type="Gene3D" id="3.40.630.30">
    <property type="match status" value="1"/>
</dbReference>
<dbReference type="GO" id="GO:0016747">
    <property type="term" value="F:acyltransferase activity, transferring groups other than amino-acyl groups"/>
    <property type="evidence" value="ECO:0007669"/>
    <property type="project" value="InterPro"/>
</dbReference>
<dbReference type="InterPro" id="IPR016181">
    <property type="entry name" value="Acyl_CoA_acyltransferase"/>
</dbReference>
<dbReference type="SUPFAM" id="SSF55729">
    <property type="entry name" value="Acyl-CoA N-acyltransferases (Nat)"/>
    <property type="match status" value="1"/>
</dbReference>
<dbReference type="RefSeq" id="WP_029565435.1">
    <property type="nucleotide sequence ID" value="NZ_JNVC02000001.1"/>
</dbReference>
<comment type="caution">
    <text evidence="2">The sequence shown here is derived from an EMBL/GenBank/DDBJ whole genome shotgun (WGS) entry which is preliminary data.</text>
</comment>
<dbReference type="InterPro" id="IPR000182">
    <property type="entry name" value="GNAT_dom"/>
</dbReference>
<dbReference type="Pfam" id="PF00583">
    <property type="entry name" value="Acetyltransf_1"/>
    <property type="match status" value="1"/>
</dbReference>
<dbReference type="OrthoDB" id="9782266at2"/>
<feature type="domain" description="N-acetyltransferase" evidence="1">
    <location>
        <begin position="15"/>
        <end position="150"/>
    </location>
</feature>
<dbReference type="Proteomes" id="UP000028549">
    <property type="component" value="Unassembled WGS sequence"/>
</dbReference>
<proteinExistence type="predicted"/>
<dbReference type="STRING" id="246786.GS18_0202755"/>
<evidence type="ECO:0000313" key="2">
    <source>
        <dbReference type="EMBL" id="KEZ53881.1"/>
    </source>
</evidence>
<protein>
    <recommendedName>
        <fullName evidence="1">N-acetyltransferase domain-containing protein</fullName>
    </recommendedName>
</protein>